<gene>
    <name evidence="3" type="primary">LOC105982989</name>
</gene>
<evidence type="ECO:0000313" key="2">
    <source>
        <dbReference type="Proteomes" id="UP000081671"/>
    </source>
</evidence>
<dbReference type="KEGG" id="dord:105982989"/>
<feature type="compositionally biased region" description="Basic and acidic residues" evidence="1">
    <location>
        <begin position="46"/>
        <end position="152"/>
    </location>
</feature>
<accession>A0A1S3EW69</accession>
<protein>
    <submittedName>
        <fullName evidence="3">Skin secretory protein xP2-like</fullName>
    </submittedName>
</protein>
<reference evidence="3" key="1">
    <citation type="submission" date="2025-08" db="UniProtKB">
        <authorList>
            <consortium name="RefSeq"/>
        </authorList>
    </citation>
    <scope>IDENTIFICATION</scope>
    <source>
        <tissue evidence="3">Kidney</tissue>
    </source>
</reference>
<proteinExistence type="predicted"/>
<keyword evidence="2" id="KW-1185">Reference proteome</keyword>
<dbReference type="RefSeq" id="XP_012868165.1">
    <property type="nucleotide sequence ID" value="XM_013012711.1"/>
</dbReference>
<dbReference type="Proteomes" id="UP000081671">
    <property type="component" value="Unplaced"/>
</dbReference>
<sequence>MADASIDTLGCSLSPGFLSREVRMCPEPQPCVHPPRGAHEVPLPEGHAEEPTQSHAEEPTQGHAEEPTQGHAEEPTQSHAEEPTQSHAEEGAHTEPRRGAHTEPRRGAHTEEPTQGHAEEPIQGHAEEPTQGHAEEPTQGHAEEPTQGHAEEPTQSPHRATQRSPEILEKPSCSGELTSSSASACALLRSPACFFGHLLLKYMKNNFRRKEQLTPGRCSQDGHLRGDQAAGPAAAQGPMRISTRTVEHCAVTVLVVTPPEPQSQPHRPSPGQGGTGQVLDANEQPLQLEAP</sequence>
<feature type="compositionally biased region" description="Low complexity" evidence="1">
    <location>
        <begin position="228"/>
        <end position="238"/>
    </location>
</feature>
<feature type="region of interest" description="Disordered" evidence="1">
    <location>
        <begin position="25"/>
        <end position="178"/>
    </location>
</feature>
<evidence type="ECO:0000313" key="3">
    <source>
        <dbReference type="RefSeq" id="XP_012868165.1"/>
    </source>
</evidence>
<dbReference type="AlphaFoldDB" id="A0A1S3EW69"/>
<feature type="region of interest" description="Disordered" evidence="1">
    <location>
        <begin position="214"/>
        <end position="238"/>
    </location>
</feature>
<organism evidence="2 3">
    <name type="scientific">Dipodomys ordii</name>
    <name type="common">Ord's kangaroo rat</name>
    <dbReference type="NCBI Taxonomy" id="10020"/>
    <lineage>
        <taxon>Eukaryota</taxon>
        <taxon>Metazoa</taxon>
        <taxon>Chordata</taxon>
        <taxon>Craniata</taxon>
        <taxon>Vertebrata</taxon>
        <taxon>Euteleostomi</taxon>
        <taxon>Mammalia</taxon>
        <taxon>Eutheria</taxon>
        <taxon>Euarchontoglires</taxon>
        <taxon>Glires</taxon>
        <taxon>Rodentia</taxon>
        <taxon>Castorimorpha</taxon>
        <taxon>Heteromyidae</taxon>
        <taxon>Dipodomyinae</taxon>
        <taxon>Dipodomys</taxon>
    </lineage>
</organism>
<dbReference type="InParanoid" id="A0A1S3EW69"/>
<evidence type="ECO:0000256" key="1">
    <source>
        <dbReference type="SAM" id="MobiDB-lite"/>
    </source>
</evidence>
<dbReference type="GeneID" id="105982989"/>
<feature type="region of interest" description="Disordered" evidence="1">
    <location>
        <begin position="257"/>
        <end position="291"/>
    </location>
</feature>
<feature type="compositionally biased region" description="Polar residues" evidence="1">
    <location>
        <begin position="153"/>
        <end position="164"/>
    </location>
</feature>
<name>A0A1S3EW69_DIPOR</name>